<reference evidence="3 4" key="2">
    <citation type="journal article" date="2016" name="Int. J. Syst. Evol. Microbiol.">
        <title>Pyrococcus kukulkanii sp. nov., a hyperthermophilic, piezophilic archaeon isolated from a deep-sea hydrothermal vent.</title>
        <authorList>
            <person name="Callac N."/>
            <person name="Oger P."/>
            <person name="Lesongeur F."/>
            <person name="Rattray J.E."/>
            <person name="Vannier P."/>
            <person name="Michoud G."/>
            <person name="Beauverger M."/>
            <person name="Gayet N."/>
            <person name="Rouxel O."/>
            <person name="Jebbar M."/>
            <person name="Godfroy A."/>
        </authorList>
    </citation>
    <scope>NUCLEOTIDE SEQUENCE [LARGE SCALE GENOMIC DNA]</scope>
    <source>
        <strain evidence="3 4">NCB100</strain>
    </source>
</reference>
<sequence length="449" mass="51454">MLMLLTNGRIDRIADSLLEQLESTLKSINKDELLKSWKELPSPIKSKVYAIDGSRSVSRLSGTVIYFLSSFAVGTGKQYRLVYANAMRYNYGVSDQIIRMQMETLENMLGYLAGKKLGREGLVLMDGTLTGSIIRPPVYPKDIESMSILRSILEEDRFDDLVTQFIRELTKHYSEVEKELESSGHSDSPLKADESVKRFEMEYLQKTIFGYLKGKVRVKVRMEDIKRKSVPVTVLEKAVENGKSLEKLVEEIKKGEVEIYVSREDLLDALHVLLTYLEYLYSLDRLLSLSKVAYVAKSFYTRNLAERLGLEVVDTALLDIIMRNILGSEREGYLDLDPIRPKHEIPDYLLKYFKNIEGILSNGINIAYVRFEKGDVIYMVQSNRKIEEILPEMLYHKAGGYLRPLQLAHHGVKISYKEAKANLAILINMLRAKDPNLKIFVKYGRAPLE</sequence>
<keyword evidence="3" id="KW-0269">Exonuclease</keyword>
<dbReference type="NCBIfam" id="NF041032">
    <property type="entry name" value="NurA_Pyro"/>
    <property type="match status" value="1"/>
</dbReference>
<keyword evidence="1" id="KW-0479">Metal-binding</keyword>
<keyword evidence="3" id="KW-0540">Nuclease</keyword>
<dbReference type="SMART" id="SM00933">
    <property type="entry name" value="NurA"/>
    <property type="match status" value="1"/>
</dbReference>
<evidence type="ECO:0000313" key="3">
    <source>
        <dbReference type="EMBL" id="AMM54057.1"/>
    </source>
</evidence>
<dbReference type="Pfam" id="PF09376">
    <property type="entry name" value="NurA"/>
    <property type="match status" value="1"/>
</dbReference>
<dbReference type="RefSeq" id="WP_074964171.1">
    <property type="nucleotide sequence ID" value="NZ_CP010835.1"/>
</dbReference>
<reference evidence="4" key="1">
    <citation type="submission" date="2015-02" db="EMBL/GenBank/DDBJ databases">
        <title>Pyrococcus kukulkanii sp. nov., a novel hyperthermophilic archaeon isolated from a deep-sea hydrothermal vent at the Guaymas Basin.</title>
        <authorList>
            <person name="Oger P.M."/>
            <person name="Callac N."/>
            <person name="Jebbar M."/>
            <person name="Godfroy A."/>
        </authorList>
    </citation>
    <scope>NUCLEOTIDE SEQUENCE [LARGE SCALE GENOMIC DNA]</scope>
    <source>
        <strain evidence="4">NCB100</strain>
    </source>
</reference>
<organism evidence="3 4">
    <name type="scientific">Pyrococcus kukulkanii</name>
    <dbReference type="NCBI Taxonomy" id="1609559"/>
    <lineage>
        <taxon>Archaea</taxon>
        <taxon>Methanobacteriati</taxon>
        <taxon>Methanobacteriota</taxon>
        <taxon>Thermococci</taxon>
        <taxon>Thermococcales</taxon>
        <taxon>Thermococcaceae</taxon>
        <taxon>Pyrococcus</taxon>
    </lineage>
</organism>
<evidence type="ECO:0000259" key="2">
    <source>
        <dbReference type="SMART" id="SM00933"/>
    </source>
</evidence>
<dbReference type="InterPro" id="IPR054958">
    <property type="entry name" value="NurA_nuclease"/>
</dbReference>
<accession>A0A127BA02</accession>
<protein>
    <submittedName>
        <fullName evidence="3">5'-3' exonuclease</fullName>
    </submittedName>
</protein>
<dbReference type="GO" id="GO:0004527">
    <property type="term" value="F:exonuclease activity"/>
    <property type="evidence" value="ECO:0007669"/>
    <property type="project" value="UniProtKB-KW"/>
</dbReference>
<dbReference type="EMBL" id="CP010835">
    <property type="protein sequence ID" value="AMM54057.1"/>
    <property type="molecule type" value="Genomic_DNA"/>
</dbReference>
<comment type="cofactor">
    <cofactor evidence="1">
        <name>Mn(2+)</name>
        <dbReference type="ChEBI" id="CHEBI:29035"/>
    </cofactor>
</comment>
<dbReference type="PIRSF" id="PIRSF018871">
    <property type="entry name" value="UCP018871"/>
    <property type="match status" value="1"/>
</dbReference>
<dbReference type="PATRIC" id="fig|1609559.3.peg.1236"/>
<dbReference type="InterPro" id="IPR016738">
    <property type="entry name" value="NurA-like"/>
</dbReference>
<dbReference type="InterPro" id="IPR018977">
    <property type="entry name" value="NurA_domain"/>
</dbReference>
<evidence type="ECO:0000256" key="1">
    <source>
        <dbReference type="PIRSR" id="PIRSR018871-1"/>
    </source>
</evidence>
<evidence type="ECO:0000313" key="4">
    <source>
        <dbReference type="Proteomes" id="UP000070587"/>
    </source>
</evidence>
<name>A0A127BA02_9EURY</name>
<dbReference type="Proteomes" id="UP000070587">
    <property type="component" value="Chromosome"/>
</dbReference>
<gene>
    <name evidence="3" type="ORF">TQ32_05900</name>
</gene>
<dbReference type="AlphaFoldDB" id="A0A127BA02"/>
<keyword evidence="1" id="KW-0464">Manganese</keyword>
<dbReference type="GO" id="GO:0046872">
    <property type="term" value="F:metal ion binding"/>
    <property type="evidence" value="ECO:0007669"/>
    <property type="project" value="UniProtKB-KW"/>
</dbReference>
<feature type="domain" description="NurA" evidence="2">
    <location>
        <begin position="46"/>
        <end position="414"/>
    </location>
</feature>
<feature type="binding site" evidence="1">
    <location>
        <position position="52"/>
    </location>
    <ligand>
        <name>Mn(2+)</name>
        <dbReference type="ChEBI" id="CHEBI:29035"/>
    </ligand>
</feature>
<proteinExistence type="predicted"/>
<dbReference type="KEGG" id="pyc:TQ32_05900"/>
<keyword evidence="3" id="KW-0378">Hydrolase</keyword>
<dbReference type="GeneID" id="28491348"/>
<dbReference type="STRING" id="1609559.TQ32_05900"/>
<feature type="binding site" evidence="1">
    <location>
        <position position="126"/>
    </location>
    <ligand>
        <name>Mn(2+)</name>
        <dbReference type="ChEBI" id="CHEBI:29035"/>
    </ligand>
</feature>